<dbReference type="AlphaFoldDB" id="A0A8S1MUK6"/>
<dbReference type="EMBL" id="CAJJDN010000041">
    <property type="protein sequence ID" value="CAD8081006.1"/>
    <property type="molecule type" value="Genomic_DNA"/>
</dbReference>
<comment type="caution">
    <text evidence="1">The sequence shown here is derived from an EMBL/GenBank/DDBJ whole genome shotgun (WGS) entry which is preliminary data.</text>
</comment>
<keyword evidence="2" id="KW-1185">Reference proteome</keyword>
<proteinExistence type="predicted"/>
<organism evidence="1 2">
    <name type="scientific">Paramecium sonneborni</name>
    <dbReference type="NCBI Taxonomy" id="65129"/>
    <lineage>
        <taxon>Eukaryota</taxon>
        <taxon>Sar</taxon>
        <taxon>Alveolata</taxon>
        <taxon>Ciliophora</taxon>
        <taxon>Intramacronucleata</taxon>
        <taxon>Oligohymenophorea</taxon>
        <taxon>Peniculida</taxon>
        <taxon>Parameciidae</taxon>
        <taxon>Paramecium</taxon>
    </lineage>
</organism>
<protein>
    <submittedName>
        <fullName evidence="1">Uncharacterized protein</fullName>
    </submittedName>
</protein>
<reference evidence="1" key="1">
    <citation type="submission" date="2021-01" db="EMBL/GenBank/DDBJ databases">
        <authorList>
            <consortium name="Genoscope - CEA"/>
            <person name="William W."/>
        </authorList>
    </citation>
    <scope>NUCLEOTIDE SEQUENCE</scope>
</reference>
<name>A0A8S1MUK6_9CILI</name>
<sequence>MKQLTLFQIPHLLQKIFIVKIDYQQQKIKKYMKIVQKITKFLTEQLVKNSIEDQFNKVMDSIIDSKRFVVQRRIEIKLEDKDQDYKNQMFQSKQPNDFDFFLFNRELQEKRNLKYKTIENSLETNMTIRDSRTKRKRMRKRETIQERHRSFLPLFFSS</sequence>
<gene>
    <name evidence="1" type="ORF">PSON_ATCC_30995.1.T0410184</name>
</gene>
<evidence type="ECO:0000313" key="2">
    <source>
        <dbReference type="Proteomes" id="UP000692954"/>
    </source>
</evidence>
<evidence type="ECO:0000313" key="1">
    <source>
        <dbReference type="EMBL" id="CAD8081006.1"/>
    </source>
</evidence>
<accession>A0A8S1MUK6</accession>
<dbReference type="Proteomes" id="UP000692954">
    <property type="component" value="Unassembled WGS sequence"/>
</dbReference>